<dbReference type="Gene3D" id="1.10.260.40">
    <property type="entry name" value="lambda repressor-like DNA-binding domains"/>
    <property type="match status" value="1"/>
</dbReference>
<dbReference type="SMART" id="SM00530">
    <property type="entry name" value="HTH_XRE"/>
    <property type="match status" value="1"/>
</dbReference>
<dbReference type="SMART" id="SM00028">
    <property type="entry name" value="TPR"/>
    <property type="match status" value="6"/>
</dbReference>
<proteinExistence type="predicted"/>
<dbReference type="Pfam" id="PF13181">
    <property type="entry name" value="TPR_8"/>
    <property type="match status" value="3"/>
</dbReference>
<dbReference type="Proteomes" id="UP001157946">
    <property type="component" value="Unassembled WGS sequence"/>
</dbReference>
<keyword evidence="4" id="KW-1185">Reference proteome</keyword>
<evidence type="ECO:0000256" key="1">
    <source>
        <dbReference type="PROSITE-ProRule" id="PRU00339"/>
    </source>
</evidence>
<reference evidence="3" key="1">
    <citation type="submission" date="2017-05" db="EMBL/GenBank/DDBJ databases">
        <authorList>
            <person name="Varghese N."/>
            <person name="Submissions S."/>
        </authorList>
    </citation>
    <scope>NUCLEOTIDE SEQUENCE</scope>
    <source>
        <strain evidence="3">DSM 45262</strain>
    </source>
</reference>
<protein>
    <submittedName>
        <fullName evidence="3">Tetratricopeptide repeat-containing protein</fullName>
    </submittedName>
</protein>
<evidence type="ECO:0000313" key="3">
    <source>
        <dbReference type="EMBL" id="SMP03561.1"/>
    </source>
</evidence>
<evidence type="ECO:0000313" key="4">
    <source>
        <dbReference type="Proteomes" id="UP001157946"/>
    </source>
</evidence>
<dbReference type="CDD" id="cd00093">
    <property type="entry name" value="HTH_XRE"/>
    <property type="match status" value="1"/>
</dbReference>
<dbReference type="InterPro" id="IPR019734">
    <property type="entry name" value="TPR_rpt"/>
</dbReference>
<name>A0AA45WJI4_9BACL</name>
<dbReference type="PROSITE" id="PS50943">
    <property type="entry name" value="HTH_CROC1"/>
    <property type="match status" value="1"/>
</dbReference>
<organism evidence="3 4">
    <name type="scientific">Laceyella tengchongensis</name>
    <dbReference type="NCBI Taxonomy" id="574699"/>
    <lineage>
        <taxon>Bacteria</taxon>
        <taxon>Bacillati</taxon>
        <taxon>Bacillota</taxon>
        <taxon>Bacilli</taxon>
        <taxon>Bacillales</taxon>
        <taxon>Thermoactinomycetaceae</taxon>
        <taxon>Laceyella</taxon>
    </lineage>
</organism>
<gene>
    <name evidence="3" type="ORF">SAMN06265361_101458</name>
</gene>
<dbReference type="GO" id="GO:0003677">
    <property type="term" value="F:DNA binding"/>
    <property type="evidence" value="ECO:0007669"/>
    <property type="project" value="InterPro"/>
</dbReference>
<dbReference type="PANTHER" id="PTHR12558:SF50">
    <property type="entry name" value="ASSEMBLY CHAPERONE OF RPL4-RELATED"/>
    <property type="match status" value="1"/>
</dbReference>
<feature type="domain" description="HTH cro/C1-type" evidence="2">
    <location>
        <begin position="44"/>
        <end position="96"/>
    </location>
</feature>
<dbReference type="PANTHER" id="PTHR12558">
    <property type="entry name" value="CELL DIVISION CYCLE 16,23,27"/>
    <property type="match status" value="1"/>
</dbReference>
<feature type="repeat" description="TPR" evidence="1">
    <location>
        <begin position="392"/>
        <end position="425"/>
    </location>
</feature>
<dbReference type="SUPFAM" id="SSF47413">
    <property type="entry name" value="lambda repressor-like DNA-binding domains"/>
    <property type="match status" value="1"/>
</dbReference>
<dbReference type="SUPFAM" id="SSF48452">
    <property type="entry name" value="TPR-like"/>
    <property type="match status" value="2"/>
</dbReference>
<dbReference type="InterPro" id="IPR010982">
    <property type="entry name" value="Lambda_DNA-bd_dom_sf"/>
</dbReference>
<dbReference type="GO" id="GO:0051301">
    <property type="term" value="P:cell division"/>
    <property type="evidence" value="ECO:0007669"/>
    <property type="project" value="TreeGrafter"/>
</dbReference>
<accession>A0AA45WJI4</accession>
<comment type="caution">
    <text evidence="3">The sequence shown here is derived from an EMBL/GenBank/DDBJ whole genome shotgun (WGS) entry which is preliminary data.</text>
</comment>
<sequence>MHWQVAHLHKKEGIFLLINKIIFFKNQEVKLLLPLDHENAARLIKKKRKELGLRQSDLVDDCLKLHAIRKVEKGEIVSEDVIIRICNKLSLDPEHLSESYEDVRDGEEQLKFKLFAIEHDIDMVGPEEGLEELRKLEIDNDHPLQAWHLFLKGKYNDRKGHWKKAQAQYLKALSIINQHPELETSNLKASTYNELGRCCYYQNDLEQALAYIEKGLEAYHPDTDSDRDYIIYILKMSKAIYLEKLNRNEEAMRTLEEMWADIGKIDSMEIRLIMYEVHAQLLIKQQLYEKAVEYATKAIRMARLDQNVDRSFELWTALGESFKNANDPSKAEICFRTALKLEKKVRKKNILVSTYTKLGVLYLETKKITLAQHALEKAVQLGQRTNDALKYCTALTALGDCYMSQKRTNKARECFQQALHLVERHALRSHEPEVLVKLAQCCEGEDHENYEKYKNRVFQYYVEHYVKGGDST</sequence>
<dbReference type="Gene3D" id="1.25.40.10">
    <property type="entry name" value="Tetratricopeptide repeat domain"/>
    <property type="match status" value="2"/>
</dbReference>
<evidence type="ECO:0000259" key="2">
    <source>
        <dbReference type="PROSITE" id="PS50943"/>
    </source>
</evidence>
<dbReference type="Pfam" id="PF13424">
    <property type="entry name" value="TPR_12"/>
    <property type="match status" value="1"/>
</dbReference>
<feature type="repeat" description="TPR" evidence="1">
    <location>
        <begin position="352"/>
        <end position="385"/>
    </location>
</feature>
<dbReference type="AlphaFoldDB" id="A0AA45WJI4"/>
<dbReference type="EMBL" id="FXTU01000001">
    <property type="protein sequence ID" value="SMP03561.1"/>
    <property type="molecule type" value="Genomic_DNA"/>
</dbReference>
<dbReference type="PROSITE" id="PS50005">
    <property type="entry name" value="TPR"/>
    <property type="match status" value="2"/>
</dbReference>
<dbReference type="InterPro" id="IPR011990">
    <property type="entry name" value="TPR-like_helical_dom_sf"/>
</dbReference>
<dbReference type="InterPro" id="IPR001387">
    <property type="entry name" value="Cro/C1-type_HTH"/>
</dbReference>
<keyword evidence="1" id="KW-0802">TPR repeat</keyword>